<protein>
    <submittedName>
        <fullName evidence="2">Uncharacterized protein</fullName>
    </submittedName>
</protein>
<dbReference type="Proteomes" id="UP000323067">
    <property type="component" value="Chromosome ii"/>
</dbReference>
<feature type="compositionally biased region" description="Low complexity" evidence="1">
    <location>
        <begin position="1"/>
        <end position="13"/>
    </location>
</feature>
<feature type="region of interest" description="Disordered" evidence="1">
    <location>
        <begin position="1"/>
        <end position="45"/>
    </location>
</feature>
<organism evidence="2 3">
    <name type="scientific">Cordyceps militaris</name>
    <name type="common">Caterpillar fungus</name>
    <name type="synonym">Clavaria militaris</name>
    <dbReference type="NCBI Taxonomy" id="73501"/>
    <lineage>
        <taxon>Eukaryota</taxon>
        <taxon>Fungi</taxon>
        <taxon>Dikarya</taxon>
        <taxon>Ascomycota</taxon>
        <taxon>Pezizomycotina</taxon>
        <taxon>Sordariomycetes</taxon>
        <taxon>Hypocreomycetidae</taxon>
        <taxon>Hypocreales</taxon>
        <taxon>Cordycipitaceae</taxon>
        <taxon>Cordyceps</taxon>
    </lineage>
</organism>
<feature type="compositionally biased region" description="Polar residues" evidence="1">
    <location>
        <begin position="263"/>
        <end position="273"/>
    </location>
</feature>
<feature type="compositionally biased region" description="Basic and acidic residues" evidence="1">
    <location>
        <begin position="378"/>
        <end position="400"/>
    </location>
</feature>
<evidence type="ECO:0000256" key="1">
    <source>
        <dbReference type="SAM" id="MobiDB-lite"/>
    </source>
</evidence>
<dbReference type="EMBL" id="CP023327">
    <property type="protein sequence ID" value="ATY66856.1"/>
    <property type="molecule type" value="Genomic_DNA"/>
</dbReference>
<gene>
    <name evidence="2" type="ORF">A9K55_000764</name>
</gene>
<dbReference type="AlphaFoldDB" id="A0A2H4SUT2"/>
<reference evidence="2 3" key="1">
    <citation type="journal article" date="2017" name="BMC Genomics">
        <title>Chromosome level assembly and secondary metabolite potential of the parasitic fungus Cordyceps militaris.</title>
        <authorList>
            <person name="Kramer G.J."/>
            <person name="Nodwell J.R."/>
        </authorList>
    </citation>
    <scope>NUCLEOTIDE SEQUENCE [LARGE SCALE GENOMIC DNA]</scope>
    <source>
        <strain evidence="2 3">ATCC 34164</strain>
    </source>
</reference>
<accession>A0A2H4SUT2</accession>
<name>A0A2H4SUT2_CORMI</name>
<feature type="compositionally biased region" description="Low complexity" evidence="1">
    <location>
        <begin position="353"/>
        <end position="369"/>
    </location>
</feature>
<sequence length="411" mass="44832">MDRSDGNNNTTTSNGGGSNTNHPTNAPQQQQQQQQRVPHPGDSSRAVRAELEAKRRATVEKQRRYAPLVREQMPRVMGDTAPAWYARLRLLTPPMYARIAEVGVLGLCVAHDRPLSDAEARAVTEHVARGADRMAVISWALSGAALALTWRGRRTLRFPMWTPQVTPPPPGAYLRLAMWHGARYVAYSAALSFTLRAPLMAYSAVHEQQKMKEDPRLRGLRDDEHAAAGDASQGDETWSGDGAAAYTASLGTEDAQQQQQQQPSIQDAAQSGWDTYKQAEQKQTQQQYGQSTQSQSSAGWGSSSSSSYSQSPSTTQQANAGWGSPDLDDGSPVASSAQNGSAWDRLRQHSHRAPQQQQQQQQPPAQSTGGSWGDSGDGADRAAQEKAQRDFDELLERDRQGGQARSGWSGR</sequence>
<feature type="region of interest" description="Disordered" evidence="1">
    <location>
        <begin position="250"/>
        <end position="411"/>
    </location>
</feature>
<dbReference type="VEuPathDB" id="FungiDB:A9K55_000764"/>
<feature type="compositionally biased region" description="Low complexity" evidence="1">
    <location>
        <begin position="275"/>
        <end position="318"/>
    </location>
</feature>
<evidence type="ECO:0000313" key="2">
    <source>
        <dbReference type="EMBL" id="ATY66856.1"/>
    </source>
</evidence>
<proteinExistence type="predicted"/>
<dbReference type="OrthoDB" id="4204700at2759"/>
<evidence type="ECO:0000313" key="3">
    <source>
        <dbReference type="Proteomes" id="UP000323067"/>
    </source>
</evidence>